<dbReference type="Gene3D" id="3.10.20.520">
    <property type="entry name" value="Phenylacetic acid degradation B"/>
    <property type="match status" value="1"/>
</dbReference>
<name>A0A8J2VEV0_9BACL</name>
<gene>
    <name evidence="3" type="ORF">GCM10011571_12740</name>
</gene>
<evidence type="ECO:0000259" key="2">
    <source>
        <dbReference type="Pfam" id="PF01583"/>
    </source>
</evidence>
<dbReference type="Proteomes" id="UP000625210">
    <property type="component" value="Unassembled WGS sequence"/>
</dbReference>
<dbReference type="InterPro" id="IPR038693">
    <property type="entry name" value="PaaB_sf"/>
</dbReference>
<evidence type="ECO:0000313" key="3">
    <source>
        <dbReference type="EMBL" id="GGE12769.1"/>
    </source>
</evidence>
<evidence type="ECO:0000256" key="1">
    <source>
        <dbReference type="ARBA" id="ARBA00022679"/>
    </source>
</evidence>
<evidence type="ECO:0000313" key="4">
    <source>
        <dbReference type="Proteomes" id="UP000625210"/>
    </source>
</evidence>
<sequence length="70" mass="8249">MEYDVFARIDRGERLMCIGSVTAPTDNLARFYAKHVYDEENWVELCVVARQHICWERLPKGLYEKEEVGV</sequence>
<comment type="caution">
    <text evidence="3">The sequence shown here is derived from an EMBL/GenBank/DDBJ whole genome shotgun (WGS) entry which is preliminary data.</text>
</comment>
<dbReference type="RefSeq" id="WP_188647044.1">
    <property type="nucleotide sequence ID" value="NZ_BMHQ01000003.1"/>
</dbReference>
<dbReference type="AlphaFoldDB" id="A0A8J2VEV0"/>
<keyword evidence="1" id="KW-0808">Transferase</keyword>
<dbReference type="Pfam" id="PF01583">
    <property type="entry name" value="APS_kinase"/>
    <property type="match status" value="1"/>
</dbReference>
<dbReference type="InterPro" id="IPR059117">
    <property type="entry name" value="APS_kinase_dom"/>
</dbReference>
<reference evidence="3" key="2">
    <citation type="submission" date="2020-09" db="EMBL/GenBank/DDBJ databases">
        <authorList>
            <person name="Sun Q."/>
            <person name="Zhou Y."/>
        </authorList>
    </citation>
    <scope>NUCLEOTIDE SEQUENCE</scope>
    <source>
        <strain evidence="3">CGMCC 1.15179</strain>
    </source>
</reference>
<feature type="domain" description="APS kinase" evidence="2">
    <location>
        <begin position="15"/>
        <end position="69"/>
    </location>
</feature>
<proteinExistence type="predicted"/>
<keyword evidence="4" id="KW-1185">Reference proteome</keyword>
<organism evidence="3 4">
    <name type="scientific">Marinithermofilum abyssi</name>
    <dbReference type="NCBI Taxonomy" id="1571185"/>
    <lineage>
        <taxon>Bacteria</taxon>
        <taxon>Bacillati</taxon>
        <taxon>Bacillota</taxon>
        <taxon>Bacilli</taxon>
        <taxon>Bacillales</taxon>
        <taxon>Thermoactinomycetaceae</taxon>
        <taxon>Marinithermofilum</taxon>
    </lineage>
</organism>
<reference evidence="3" key="1">
    <citation type="journal article" date="2014" name="Int. J. Syst. Evol. Microbiol.">
        <title>Complete genome sequence of Corynebacterium casei LMG S-19264T (=DSM 44701T), isolated from a smear-ripened cheese.</title>
        <authorList>
            <consortium name="US DOE Joint Genome Institute (JGI-PGF)"/>
            <person name="Walter F."/>
            <person name="Albersmeier A."/>
            <person name="Kalinowski J."/>
            <person name="Ruckert C."/>
        </authorList>
    </citation>
    <scope>NUCLEOTIDE SEQUENCE</scope>
    <source>
        <strain evidence="3">CGMCC 1.15179</strain>
    </source>
</reference>
<protein>
    <recommendedName>
        <fullName evidence="2">APS kinase domain-containing protein</fullName>
    </recommendedName>
</protein>
<dbReference type="EMBL" id="BMHQ01000003">
    <property type="protein sequence ID" value="GGE12769.1"/>
    <property type="molecule type" value="Genomic_DNA"/>
</dbReference>
<accession>A0A8J2VEV0</accession>